<gene>
    <name evidence="2" type="ORF">EJ08DRAFT_701245</name>
</gene>
<feature type="compositionally biased region" description="Low complexity" evidence="1">
    <location>
        <begin position="77"/>
        <end position="87"/>
    </location>
</feature>
<dbReference type="AlphaFoldDB" id="A0A9P4TTR6"/>
<proteinExistence type="predicted"/>
<keyword evidence="3" id="KW-1185">Reference proteome</keyword>
<feature type="region of interest" description="Disordered" evidence="1">
    <location>
        <begin position="1"/>
        <end position="172"/>
    </location>
</feature>
<evidence type="ECO:0000256" key="1">
    <source>
        <dbReference type="SAM" id="MobiDB-lite"/>
    </source>
</evidence>
<sequence>MPSPRGSPDNDSRASIDSTREDYNRITIPSTLKTQIYSQIADSSESIPLDDDDDSDEEVDTKPQTTIANTKPPGGAQSKLSQSLLSSDFPTPTPEKPNPMEQVSTPNAPTSTSSKLLSPGDNGVDGDSMSRQTTATSKNSGDGMRPKLGGRPSTMRRITSAIKKTVSNNKHE</sequence>
<comment type="caution">
    <text evidence="2">The sequence shown here is derived from an EMBL/GenBank/DDBJ whole genome shotgun (WGS) entry which is preliminary data.</text>
</comment>
<evidence type="ECO:0000313" key="3">
    <source>
        <dbReference type="Proteomes" id="UP000800235"/>
    </source>
</evidence>
<feature type="compositionally biased region" description="Polar residues" evidence="1">
    <location>
        <begin position="101"/>
        <end position="116"/>
    </location>
</feature>
<feature type="compositionally biased region" description="Polar residues" evidence="1">
    <location>
        <begin position="129"/>
        <end position="140"/>
    </location>
</feature>
<feature type="compositionally biased region" description="Polar residues" evidence="1">
    <location>
        <begin position="27"/>
        <end position="41"/>
    </location>
</feature>
<dbReference type="OrthoDB" id="3924867at2759"/>
<evidence type="ECO:0000313" key="2">
    <source>
        <dbReference type="EMBL" id="KAF2423295.1"/>
    </source>
</evidence>
<dbReference type="Proteomes" id="UP000800235">
    <property type="component" value="Unassembled WGS sequence"/>
</dbReference>
<protein>
    <submittedName>
        <fullName evidence="2">Uncharacterized protein</fullName>
    </submittedName>
</protein>
<reference evidence="2" key="1">
    <citation type="journal article" date="2020" name="Stud. Mycol.">
        <title>101 Dothideomycetes genomes: a test case for predicting lifestyles and emergence of pathogens.</title>
        <authorList>
            <person name="Haridas S."/>
            <person name="Albert R."/>
            <person name="Binder M."/>
            <person name="Bloem J."/>
            <person name="Labutti K."/>
            <person name="Salamov A."/>
            <person name="Andreopoulos B."/>
            <person name="Baker S."/>
            <person name="Barry K."/>
            <person name="Bills G."/>
            <person name="Bluhm B."/>
            <person name="Cannon C."/>
            <person name="Castanera R."/>
            <person name="Culley D."/>
            <person name="Daum C."/>
            <person name="Ezra D."/>
            <person name="Gonzalez J."/>
            <person name="Henrissat B."/>
            <person name="Kuo A."/>
            <person name="Liang C."/>
            <person name="Lipzen A."/>
            <person name="Lutzoni F."/>
            <person name="Magnuson J."/>
            <person name="Mondo S."/>
            <person name="Nolan M."/>
            <person name="Ohm R."/>
            <person name="Pangilinan J."/>
            <person name="Park H.-J."/>
            <person name="Ramirez L."/>
            <person name="Alfaro M."/>
            <person name="Sun H."/>
            <person name="Tritt A."/>
            <person name="Yoshinaga Y."/>
            <person name="Zwiers L.-H."/>
            <person name="Turgeon B."/>
            <person name="Goodwin S."/>
            <person name="Spatafora J."/>
            <person name="Crous P."/>
            <person name="Grigoriev I."/>
        </authorList>
    </citation>
    <scope>NUCLEOTIDE SEQUENCE</scope>
    <source>
        <strain evidence="2">CBS 130266</strain>
    </source>
</reference>
<feature type="compositionally biased region" description="Acidic residues" evidence="1">
    <location>
        <begin position="48"/>
        <end position="59"/>
    </location>
</feature>
<organism evidence="2 3">
    <name type="scientific">Tothia fuscella</name>
    <dbReference type="NCBI Taxonomy" id="1048955"/>
    <lineage>
        <taxon>Eukaryota</taxon>
        <taxon>Fungi</taxon>
        <taxon>Dikarya</taxon>
        <taxon>Ascomycota</taxon>
        <taxon>Pezizomycotina</taxon>
        <taxon>Dothideomycetes</taxon>
        <taxon>Pleosporomycetidae</taxon>
        <taxon>Venturiales</taxon>
        <taxon>Cylindrosympodiaceae</taxon>
        <taxon>Tothia</taxon>
    </lineage>
</organism>
<feature type="compositionally biased region" description="Basic and acidic residues" evidence="1">
    <location>
        <begin position="8"/>
        <end position="24"/>
    </location>
</feature>
<dbReference type="EMBL" id="MU007083">
    <property type="protein sequence ID" value="KAF2423295.1"/>
    <property type="molecule type" value="Genomic_DNA"/>
</dbReference>
<name>A0A9P4TTR6_9PEZI</name>
<accession>A0A9P4TTR6</accession>